<protein>
    <submittedName>
        <fullName evidence="1">Uncharacterized protein</fullName>
    </submittedName>
</protein>
<organism evidence="1 2">
    <name type="scientific">Novosphingobium sediminicola</name>
    <dbReference type="NCBI Taxonomy" id="563162"/>
    <lineage>
        <taxon>Bacteria</taxon>
        <taxon>Pseudomonadati</taxon>
        <taxon>Pseudomonadota</taxon>
        <taxon>Alphaproteobacteria</taxon>
        <taxon>Sphingomonadales</taxon>
        <taxon>Sphingomonadaceae</taxon>
        <taxon>Novosphingobium</taxon>
    </lineage>
</organism>
<keyword evidence="2" id="KW-1185">Reference proteome</keyword>
<evidence type="ECO:0000313" key="2">
    <source>
        <dbReference type="Proteomes" id="UP000548867"/>
    </source>
</evidence>
<gene>
    <name evidence="1" type="ORF">GGR38_004761</name>
</gene>
<comment type="caution">
    <text evidence="1">The sequence shown here is derived from an EMBL/GenBank/DDBJ whole genome shotgun (WGS) entry which is preliminary data.</text>
</comment>
<name>A0A7W6CRF3_9SPHN</name>
<accession>A0A7W6CRF3</accession>
<dbReference type="EMBL" id="JACIDX010000036">
    <property type="protein sequence ID" value="MBB3957786.1"/>
    <property type="molecule type" value="Genomic_DNA"/>
</dbReference>
<evidence type="ECO:0000313" key="1">
    <source>
        <dbReference type="EMBL" id="MBB3957786.1"/>
    </source>
</evidence>
<proteinExistence type="predicted"/>
<sequence length="89" mass="9852">MLEQDGSYAVCVVAEARVGDHPLHANGLADQQVAPFLIRRIARHQDEEEWSPENIDKGVDLRCPAATRDDNGIGPRPPFAPPALRWTLI</sequence>
<dbReference type="AlphaFoldDB" id="A0A7W6CRF3"/>
<dbReference type="Proteomes" id="UP000548867">
    <property type="component" value="Unassembled WGS sequence"/>
</dbReference>
<reference evidence="1 2" key="1">
    <citation type="submission" date="2020-08" db="EMBL/GenBank/DDBJ databases">
        <title>Genomic Encyclopedia of Type Strains, Phase IV (KMG-IV): sequencing the most valuable type-strain genomes for metagenomic binning, comparative biology and taxonomic classification.</title>
        <authorList>
            <person name="Goeker M."/>
        </authorList>
    </citation>
    <scope>NUCLEOTIDE SEQUENCE [LARGE SCALE GENOMIC DNA]</scope>
    <source>
        <strain evidence="1 2">DSM 27057</strain>
    </source>
</reference>